<evidence type="ECO:0000256" key="5">
    <source>
        <dbReference type="ARBA" id="ARBA00012518"/>
    </source>
</evidence>
<dbReference type="SUPFAM" id="SSF56194">
    <property type="entry name" value="Uridine diphospho-N-Acetylenolpyruvylglucosamine reductase, MurB, C-terminal domain"/>
    <property type="match status" value="1"/>
</dbReference>
<dbReference type="InterPro" id="IPR016167">
    <property type="entry name" value="FAD-bd_PCMH_sub1"/>
</dbReference>
<dbReference type="GO" id="GO:0071555">
    <property type="term" value="P:cell wall organization"/>
    <property type="evidence" value="ECO:0007669"/>
    <property type="project" value="UniProtKB-KW"/>
</dbReference>
<dbReference type="GO" id="GO:0008762">
    <property type="term" value="F:UDP-N-acetylmuramate dehydrogenase activity"/>
    <property type="evidence" value="ECO:0007669"/>
    <property type="project" value="UniProtKB-UniRule"/>
</dbReference>
<dbReference type="InterPro" id="IPR003170">
    <property type="entry name" value="MurB"/>
</dbReference>
<evidence type="ECO:0000256" key="6">
    <source>
        <dbReference type="ARBA" id="ARBA00015188"/>
    </source>
</evidence>
<feature type="active site" description="Proton donor" evidence="19">
    <location>
        <position position="211"/>
    </location>
</feature>
<dbReference type="SUPFAM" id="SSF56176">
    <property type="entry name" value="FAD-binding/transporter-associated domain-like"/>
    <property type="match status" value="1"/>
</dbReference>
<keyword evidence="11 19" id="KW-0521">NADP</keyword>
<dbReference type="Gene3D" id="3.30.465.10">
    <property type="match status" value="1"/>
</dbReference>
<dbReference type="PROSITE" id="PS51387">
    <property type="entry name" value="FAD_PCMH"/>
    <property type="match status" value="1"/>
</dbReference>
<feature type="active site" evidence="19">
    <location>
        <position position="281"/>
    </location>
</feature>
<evidence type="ECO:0000256" key="4">
    <source>
        <dbReference type="ARBA" id="ARBA00004752"/>
    </source>
</evidence>
<dbReference type="Pfam" id="PF02873">
    <property type="entry name" value="MurB_C"/>
    <property type="match status" value="1"/>
</dbReference>
<evidence type="ECO:0000256" key="8">
    <source>
        <dbReference type="ARBA" id="ARBA00022618"/>
    </source>
</evidence>
<evidence type="ECO:0000256" key="2">
    <source>
        <dbReference type="ARBA" id="ARBA00003921"/>
    </source>
</evidence>
<comment type="subcellular location">
    <subcellularLocation>
        <location evidence="3 19">Cytoplasm</location>
    </subcellularLocation>
</comment>
<evidence type="ECO:0000256" key="14">
    <source>
        <dbReference type="ARBA" id="ARBA00023002"/>
    </source>
</evidence>
<comment type="similarity">
    <text evidence="19">Belongs to the MurB family.</text>
</comment>
<name>A0A1N6Y6W6_9BACT</name>
<evidence type="ECO:0000256" key="13">
    <source>
        <dbReference type="ARBA" id="ARBA00022984"/>
    </source>
</evidence>
<evidence type="ECO:0000256" key="19">
    <source>
        <dbReference type="HAMAP-Rule" id="MF_00037"/>
    </source>
</evidence>
<dbReference type="RefSeq" id="WP_076422216.1">
    <property type="nucleotide sequence ID" value="NZ_FTNM01000003.1"/>
</dbReference>
<evidence type="ECO:0000259" key="20">
    <source>
        <dbReference type="PROSITE" id="PS51387"/>
    </source>
</evidence>
<dbReference type="HAMAP" id="MF_00037">
    <property type="entry name" value="MurB"/>
    <property type="match status" value="1"/>
</dbReference>
<keyword evidence="13 19" id="KW-0573">Peptidoglycan synthesis</keyword>
<dbReference type="GO" id="GO:0009252">
    <property type="term" value="P:peptidoglycan biosynthetic process"/>
    <property type="evidence" value="ECO:0007669"/>
    <property type="project" value="UniProtKB-UniRule"/>
</dbReference>
<reference evidence="22" key="1">
    <citation type="submission" date="2017-01" db="EMBL/GenBank/DDBJ databases">
        <authorList>
            <person name="Varghese N."/>
            <person name="Submissions S."/>
        </authorList>
    </citation>
    <scope>NUCLEOTIDE SEQUENCE [LARGE SCALE GENOMIC DNA]</scope>
    <source>
        <strain evidence="22">DM9</strain>
    </source>
</reference>
<keyword evidence="9 19" id="KW-0285">Flavoprotein</keyword>
<keyword evidence="8 19" id="KW-0132">Cell division</keyword>
<evidence type="ECO:0000256" key="7">
    <source>
        <dbReference type="ARBA" id="ARBA00022490"/>
    </source>
</evidence>
<dbReference type="InterPro" id="IPR016169">
    <property type="entry name" value="FAD-bd_PCMH_sub2"/>
</dbReference>
<dbReference type="Gene3D" id="3.30.43.10">
    <property type="entry name" value="Uridine Diphospho-n-acetylenolpyruvylglucosamine Reductase, domain 2"/>
    <property type="match status" value="1"/>
</dbReference>
<dbReference type="InterPro" id="IPR036318">
    <property type="entry name" value="FAD-bd_PCMH-like_sf"/>
</dbReference>
<dbReference type="InterPro" id="IPR006094">
    <property type="entry name" value="Oxid_FAD_bind_N"/>
</dbReference>
<dbReference type="GO" id="GO:0071949">
    <property type="term" value="F:FAD binding"/>
    <property type="evidence" value="ECO:0007669"/>
    <property type="project" value="InterPro"/>
</dbReference>
<dbReference type="NCBIfam" id="NF010480">
    <property type="entry name" value="PRK13905.1"/>
    <property type="match status" value="1"/>
</dbReference>
<comment type="cofactor">
    <cofactor evidence="1 19">
        <name>FAD</name>
        <dbReference type="ChEBI" id="CHEBI:57692"/>
    </cofactor>
</comment>
<keyword evidence="14 19" id="KW-0560">Oxidoreductase</keyword>
<evidence type="ECO:0000313" key="21">
    <source>
        <dbReference type="EMBL" id="SIR10385.1"/>
    </source>
</evidence>
<keyword evidence="10 19" id="KW-0274">FAD</keyword>
<dbReference type="EMBL" id="FTNM01000003">
    <property type="protein sequence ID" value="SIR10385.1"/>
    <property type="molecule type" value="Genomic_DNA"/>
</dbReference>
<comment type="pathway">
    <text evidence="4 19">Cell wall biogenesis; peptidoglycan biosynthesis.</text>
</comment>
<sequence length="285" mass="31913">MDVIENFDLTYSNSYRVGAICRKAYFPNTIDDVVRICEYKNEQLIFLGGGYNVILSKPYYEESFVLLKKNFSRYSFENDLIKAQAGVELKELSEQALQHALTGLEMFYDIPSSLGGAIVMNAGASGEEIKDVLVNVTYLNKSTLKVHTIDRSEMNFEYRNSIFQENSGELIILEAQLKLAPGNKASIKEKMTQIYDARQAKQPKEYPNAGSVFKRPKGKFVGPMIEELGLKGFTIGGAKISEKHAGFIVNTGNATGNDILSIIEYVKNKVKAEFSVDLEVEQRVI</sequence>
<comment type="function">
    <text evidence="2 19">Cell wall formation.</text>
</comment>
<keyword evidence="12 19" id="KW-0133">Cell shape</keyword>
<feature type="domain" description="FAD-binding PCMH-type" evidence="20">
    <location>
        <begin position="17"/>
        <end position="182"/>
    </location>
</feature>
<keyword evidence="15 19" id="KW-0131">Cell cycle</keyword>
<evidence type="ECO:0000256" key="3">
    <source>
        <dbReference type="ARBA" id="ARBA00004496"/>
    </source>
</evidence>
<evidence type="ECO:0000256" key="10">
    <source>
        <dbReference type="ARBA" id="ARBA00022827"/>
    </source>
</evidence>
<dbReference type="UniPathway" id="UPA00219"/>
<dbReference type="OrthoDB" id="9804753at2"/>
<dbReference type="STRING" id="1077936.SAMN05421545_2308"/>
<dbReference type="AlphaFoldDB" id="A0A1N6Y6W6"/>
<feature type="active site" evidence="19">
    <location>
        <position position="159"/>
    </location>
</feature>
<dbReference type="EC" id="1.3.1.98" evidence="5 19"/>
<comment type="catalytic activity">
    <reaction evidence="18 19">
        <text>UDP-N-acetyl-alpha-D-muramate + NADP(+) = UDP-N-acetyl-3-O-(1-carboxyvinyl)-alpha-D-glucosamine + NADPH + H(+)</text>
        <dbReference type="Rhea" id="RHEA:12248"/>
        <dbReference type="ChEBI" id="CHEBI:15378"/>
        <dbReference type="ChEBI" id="CHEBI:57783"/>
        <dbReference type="ChEBI" id="CHEBI:58349"/>
        <dbReference type="ChEBI" id="CHEBI:68483"/>
        <dbReference type="ChEBI" id="CHEBI:70757"/>
        <dbReference type="EC" id="1.3.1.98"/>
    </reaction>
</comment>
<evidence type="ECO:0000256" key="11">
    <source>
        <dbReference type="ARBA" id="ARBA00022857"/>
    </source>
</evidence>
<gene>
    <name evidence="19" type="primary">murB</name>
    <name evidence="21" type="ORF">SAMN05421545_2308</name>
</gene>
<dbReference type="InterPro" id="IPR011601">
    <property type="entry name" value="MurB_C"/>
</dbReference>
<evidence type="ECO:0000313" key="22">
    <source>
        <dbReference type="Proteomes" id="UP000185924"/>
    </source>
</evidence>
<dbReference type="Gene3D" id="3.90.78.10">
    <property type="entry name" value="UDP-N-acetylenolpyruvoylglucosamine reductase, C-terminal domain"/>
    <property type="match status" value="1"/>
</dbReference>
<evidence type="ECO:0000256" key="18">
    <source>
        <dbReference type="ARBA" id="ARBA00048914"/>
    </source>
</evidence>
<evidence type="ECO:0000256" key="12">
    <source>
        <dbReference type="ARBA" id="ARBA00022960"/>
    </source>
</evidence>
<dbReference type="GO" id="GO:0008360">
    <property type="term" value="P:regulation of cell shape"/>
    <property type="evidence" value="ECO:0007669"/>
    <property type="project" value="UniProtKB-KW"/>
</dbReference>
<dbReference type="GO" id="GO:0051301">
    <property type="term" value="P:cell division"/>
    <property type="evidence" value="ECO:0007669"/>
    <property type="project" value="UniProtKB-KW"/>
</dbReference>
<evidence type="ECO:0000256" key="17">
    <source>
        <dbReference type="ARBA" id="ARBA00031026"/>
    </source>
</evidence>
<keyword evidence="16 19" id="KW-0961">Cell wall biogenesis/degradation</keyword>
<dbReference type="PANTHER" id="PTHR21071:SF4">
    <property type="entry name" value="UDP-N-ACETYLENOLPYRUVOYLGLUCOSAMINE REDUCTASE"/>
    <property type="match status" value="1"/>
</dbReference>
<protein>
    <recommendedName>
        <fullName evidence="6 19">UDP-N-acetylenolpyruvoylglucosamine reductase</fullName>
        <ecNumber evidence="5 19">1.3.1.98</ecNumber>
    </recommendedName>
    <alternativeName>
        <fullName evidence="17 19">UDP-N-acetylmuramate dehydrogenase</fullName>
    </alternativeName>
</protein>
<evidence type="ECO:0000256" key="15">
    <source>
        <dbReference type="ARBA" id="ARBA00023306"/>
    </source>
</evidence>
<accession>A0A1N6Y6W6</accession>
<dbReference type="InterPro" id="IPR036635">
    <property type="entry name" value="MurB_C_sf"/>
</dbReference>
<evidence type="ECO:0000256" key="16">
    <source>
        <dbReference type="ARBA" id="ARBA00023316"/>
    </source>
</evidence>
<dbReference type="NCBIfam" id="TIGR00179">
    <property type="entry name" value="murB"/>
    <property type="match status" value="1"/>
</dbReference>
<keyword evidence="22" id="KW-1185">Reference proteome</keyword>
<organism evidence="21 22">
    <name type="scientific">Pontibacter lucknowensis</name>
    <dbReference type="NCBI Taxonomy" id="1077936"/>
    <lineage>
        <taxon>Bacteria</taxon>
        <taxon>Pseudomonadati</taxon>
        <taxon>Bacteroidota</taxon>
        <taxon>Cytophagia</taxon>
        <taxon>Cytophagales</taxon>
        <taxon>Hymenobacteraceae</taxon>
        <taxon>Pontibacter</taxon>
    </lineage>
</organism>
<evidence type="ECO:0000256" key="1">
    <source>
        <dbReference type="ARBA" id="ARBA00001974"/>
    </source>
</evidence>
<dbReference type="InterPro" id="IPR016166">
    <property type="entry name" value="FAD-bd_PCMH"/>
</dbReference>
<keyword evidence="7 19" id="KW-0963">Cytoplasm</keyword>
<proteinExistence type="inferred from homology"/>
<dbReference type="GO" id="GO:0005829">
    <property type="term" value="C:cytosol"/>
    <property type="evidence" value="ECO:0007669"/>
    <property type="project" value="TreeGrafter"/>
</dbReference>
<dbReference type="Proteomes" id="UP000185924">
    <property type="component" value="Unassembled WGS sequence"/>
</dbReference>
<dbReference type="PANTHER" id="PTHR21071">
    <property type="entry name" value="UDP-N-ACETYLENOLPYRUVOYLGLUCOSAMINE REDUCTASE"/>
    <property type="match status" value="1"/>
</dbReference>
<dbReference type="Pfam" id="PF01565">
    <property type="entry name" value="FAD_binding_4"/>
    <property type="match status" value="1"/>
</dbReference>
<evidence type="ECO:0000256" key="9">
    <source>
        <dbReference type="ARBA" id="ARBA00022630"/>
    </source>
</evidence>